<keyword evidence="2" id="KW-0732">Signal</keyword>
<keyword evidence="4" id="KW-1185">Reference proteome</keyword>
<dbReference type="RefSeq" id="WP_072549649.1">
    <property type="nucleotide sequence ID" value="NZ_CP021659.1"/>
</dbReference>
<dbReference type="EMBL" id="CP021659">
    <property type="protein sequence ID" value="AWK14395.1"/>
    <property type="molecule type" value="Genomic_DNA"/>
</dbReference>
<protein>
    <submittedName>
        <fullName evidence="3">Uncharacterized protein</fullName>
    </submittedName>
</protein>
<organism evidence="3 4">
    <name type="scientific">Candidatus Fukatsuia symbiotica</name>
    <dbReference type="NCBI Taxonomy" id="1878942"/>
    <lineage>
        <taxon>Bacteria</taxon>
        <taxon>Pseudomonadati</taxon>
        <taxon>Pseudomonadota</taxon>
        <taxon>Gammaproteobacteria</taxon>
        <taxon>Enterobacterales</taxon>
        <taxon>Yersiniaceae</taxon>
        <taxon>Candidatus Fukatsuia</taxon>
    </lineage>
</organism>
<feature type="signal peptide" evidence="2">
    <location>
        <begin position="1"/>
        <end position="22"/>
    </location>
</feature>
<proteinExistence type="predicted"/>
<sequence>MKKIKILWKMLPLLLLSGSAWTASNCKLWWGNQPFMMTEKKVCVKEKATSSSDAANQLKDTKPTRRENKWAPSSPFLVTR</sequence>
<evidence type="ECO:0000256" key="1">
    <source>
        <dbReference type="SAM" id="MobiDB-lite"/>
    </source>
</evidence>
<evidence type="ECO:0000313" key="4">
    <source>
        <dbReference type="Proteomes" id="UP000261875"/>
    </source>
</evidence>
<feature type="region of interest" description="Disordered" evidence="1">
    <location>
        <begin position="47"/>
        <end position="80"/>
    </location>
</feature>
<gene>
    <name evidence="3" type="ORF">CCS41_07760</name>
</gene>
<feature type="chain" id="PRO_5015944300" evidence="2">
    <location>
        <begin position="23"/>
        <end position="80"/>
    </location>
</feature>
<reference evidence="3 4" key="1">
    <citation type="submission" date="2017-05" db="EMBL/GenBank/DDBJ databases">
        <title>Genome sequence of Candidatus Fukatsuia symbiotica and Candidatus Hamiltonella defensa from Acyrthosiphon pisum strain 5D.</title>
        <authorList>
            <person name="Patel V.A."/>
            <person name="Chevignon G."/>
            <person name="Russell J.A."/>
            <person name="Oliver K.M."/>
        </authorList>
    </citation>
    <scope>NUCLEOTIDE SEQUENCE [LARGE SCALE GENOMIC DNA]</scope>
    <source>
        <strain evidence="3 4">5D</strain>
    </source>
</reference>
<dbReference type="KEGG" id="fsm:CCS41_07760"/>
<feature type="compositionally biased region" description="Basic and acidic residues" evidence="1">
    <location>
        <begin position="59"/>
        <end position="69"/>
    </location>
</feature>
<dbReference type="AlphaFoldDB" id="A0A2U8I8L1"/>
<dbReference type="Proteomes" id="UP000261875">
    <property type="component" value="Chromosome"/>
</dbReference>
<evidence type="ECO:0000256" key="2">
    <source>
        <dbReference type="SAM" id="SignalP"/>
    </source>
</evidence>
<name>A0A2U8I8L1_9GAMM</name>
<evidence type="ECO:0000313" key="3">
    <source>
        <dbReference type="EMBL" id="AWK14395.1"/>
    </source>
</evidence>
<accession>A0A2U8I8L1</accession>